<dbReference type="GO" id="GO:0006098">
    <property type="term" value="P:pentose-phosphate shunt"/>
    <property type="evidence" value="ECO:0007669"/>
    <property type="project" value="UniProtKB-UniPathway"/>
</dbReference>
<dbReference type="Gene3D" id="3.40.50.1360">
    <property type="match status" value="1"/>
</dbReference>
<protein>
    <recommendedName>
        <fullName evidence="6 7">6-phosphogluconolactonase</fullName>
        <shortName evidence="7">6PGL</shortName>
        <ecNumber evidence="5 7">3.1.1.31</ecNumber>
    </recommendedName>
</protein>
<dbReference type="KEGG" id="mpq:ABA45_11410"/>
<evidence type="ECO:0000256" key="2">
    <source>
        <dbReference type="ARBA" id="ARBA00002681"/>
    </source>
</evidence>
<dbReference type="CDD" id="cd01400">
    <property type="entry name" value="6PGL"/>
    <property type="match status" value="1"/>
</dbReference>
<feature type="domain" description="Glucosamine/galactosamine-6-phosphate isomerase" evidence="8">
    <location>
        <begin position="19"/>
        <end position="235"/>
    </location>
</feature>
<dbReference type="EC" id="3.1.1.31" evidence="5 7"/>
<evidence type="ECO:0000256" key="7">
    <source>
        <dbReference type="RuleBase" id="RU365095"/>
    </source>
</evidence>
<dbReference type="GO" id="GO:0017057">
    <property type="term" value="F:6-phosphogluconolactonase activity"/>
    <property type="evidence" value="ECO:0007669"/>
    <property type="project" value="UniProtKB-UniRule"/>
</dbReference>
<keyword evidence="10" id="KW-1185">Reference proteome</keyword>
<dbReference type="InterPro" id="IPR037171">
    <property type="entry name" value="NagB/RpiA_transferase-like"/>
</dbReference>
<dbReference type="PATRIC" id="fig|330734.3.peg.2392"/>
<keyword evidence="7" id="KW-0378">Hydrolase</keyword>
<dbReference type="PANTHER" id="PTHR11054:SF0">
    <property type="entry name" value="6-PHOSPHOGLUCONOLACTONASE"/>
    <property type="match status" value="1"/>
</dbReference>
<evidence type="ECO:0000256" key="5">
    <source>
        <dbReference type="ARBA" id="ARBA00013198"/>
    </source>
</evidence>
<evidence type="ECO:0000256" key="4">
    <source>
        <dbReference type="ARBA" id="ARBA00010662"/>
    </source>
</evidence>
<dbReference type="UniPathway" id="UPA00115">
    <property type="reaction ID" value="UER00409"/>
</dbReference>
<organism evidence="9 10">
    <name type="scientific">Marinobacter psychrophilus</name>
    <dbReference type="NCBI Taxonomy" id="330734"/>
    <lineage>
        <taxon>Bacteria</taxon>
        <taxon>Pseudomonadati</taxon>
        <taxon>Pseudomonadota</taxon>
        <taxon>Gammaproteobacteria</taxon>
        <taxon>Pseudomonadales</taxon>
        <taxon>Marinobacteraceae</taxon>
        <taxon>Marinobacter</taxon>
    </lineage>
</organism>
<accession>A0A0H4I594</accession>
<dbReference type="PANTHER" id="PTHR11054">
    <property type="entry name" value="6-PHOSPHOGLUCONOLACTONASE"/>
    <property type="match status" value="1"/>
</dbReference>
<reference evidence="9 10" key="1">
    <citation type="submission" date="2015-05" db="EMBL/GenBank/DDBJ databases">
        <title>Complete genome of Marinobacter psychrophilus strain 20041T isolated from sea-ice of the Canadian Basin.</title>
        <authorList>
            <person name="Song L."/>
            <person name="Ren L."/>
            <person name="Yu Y."/>
            <person name="Wang X."/>
        </authorList>
    </citation>
    <scope>NUCLEOTIDE SEQUENCE [LARGE SCALE GENOMIC DNA]</scope>
    <source>
        <strain evidence="9 10">20041</strain>
    </source>
</reference>
<comment type="catalytic activity">
    <reaction evidence="1 7">
        <text>6-phospho-D-glucono-1,5-lactone + H2O = 6-phospho-D-gluconate + H(+)</text>
        <dbReference type="Rhea" id="RHEA:12556"/>
        <dbReference type="ChEBI" id="CHEBI:15377"/>
        <dbReference type="ChEBI" id="CHEBI:15378"/>
        <dbReference type="ChEBI" id="CHEBI:57955"/>
        <dbReference type="ChEBI" id="CHEBI:58759"/>
        <dbReference type="EC" id="3.1.1.31"/>
    </reaction>
</comment>
<dbReference type="InterPro" id="IPR005900">
    <property type="entry name" value="6-phosphogluconolactonase_DevB"/>
</dbReference>
<comment type="similarity">
    <text evidence="4 7">Belongs to the glucosamine/galactosamine-6-phosphate isomerase family. 6-phosphogluconolactonase subfamily.</text>
</comment>
<dbReference type="Proteomes" id="UP000036406">
    <property type="component" value="Chromosome"/>
</dbReference>
<dbReference type="STRING" id="330734.ABA45_11410"/>
<sequence>MKMFKPLLPDGVFWYRAATPADLARKLAEQIALILRQRLEVAPRASVALSGGSTPILLFKALTQQVLDWQRIDVVQVDERWVDPSHPDSNSAQIRAHLLQGGAAVARFHPLYENVASPSAGLGAVGQRLESLNWPLDVVVLGMGNDGHTASLFPDAPELVTAMAEHNGRKLAVITPPQHAQARITLTRSAIAGARNCILHIQGDDKLATLSKALTEPDNWAQMPIRAFLRSGLHIFWSPAK</sequence>
<evidence type="ECO:0000259" key="8">
    <source>
        <dbReference type="Pfam" id="PF01182"/>
    </source>
</evidence>
<evidence type="ECO:0000313" key="9">
    <source>
        <dbReference type="EMBL" id="AKO52938.1"/>
    </source>
</evidence>
<comment type="pathway">
    <text evidence="3 7">Carbohydrate degradation; pentose phosphate pathway; D-ribulose 5-phosphate from D-glucose 6-phosphate (oxidative stage): step 2/3.</text>
</comment>
<evidence type="ECO:0000313" key="10">
    <source>
        <dbReference type="Proteomes" id="UP000036406"/>
    </source>
</evidence>
<proteinExistence type="inferred from homology"/>
<dbReference type="EMBL" id="CP011494">
    <property type="protein sequence ID" value="AKO52938.1"/>
    <property type="molecule type" value="Genomic_DNA"/>
</dbReference>
<dbReference type="InterPro" id="IPR039104">
    <property type="entry name" value="6PGL"/>
</dbReference>
<dbReference type="Pfam" id="PF01182">
    <property type="entry name" value="Glucosamine_iso"/>
    <property type="match status" value="1"/>
</dbReference>
<gene>
    <name evidence="7" type="primary">pgl</name>
    <name evidence="9" type="ORF">ABA45_11410</name>
</gene>
<dbReference type="RefSeq" id="WP_048386226.1">
    <property type="nucleotide sequence ID" value="NZ_CP011494.1"/>
</dbReference>
<dbReference type="GO" id="GO:0005975">
    <property type="term" value="P:carbohydrate metabolic process"/>
    <property type="evidence" value="ECO:0007669"/>
    <property type="project" value="UniProtKB-UniRule"/>
</dbReference>
<evidence type="ECO:0000256" key="3">
    <source>
        <dbReference type="ARBA" id="ARBA00004961"/>
    </source>
</evidence>
<dbReference type="InterPro" id="IPR006148">
    <property type="entry name" value="Glc/Gal-6P_isomerase"/>
</dbReference>
<evidence type="ECO:0000256" key="6">
    <source>
        <dbReference type="ARBA" id="ARBA00020337"/>
    </source>
</evidence>
<name>A0A0H4I594_9GAMM</name>
<dbReference type="AlphaFoldDB" id="A0A0H4I594"/>
<dbReference type="SUPFAM" id="SSF100950">
    <property type="entry name" value="NagB/RpiA/CoA transferase-like"/>
    <property type="match status" value="1"/>
</dbReference>
<comment type="function">
    <text evidence="2 7">Hydrolysis of 6-phosphogluconolactone to 6-phosphogluconate.</text>
</comment>
<evidence type="ECO:0000256" key="1">
    <source>
        <dbReference type="ARBA" id="ARBA00000832"/>
    </source>
</evidence>
<dbReference type="NCBIfam" id="TIGR01198">
    <property type="entry name" value="pgl"/>
    <property type="match status" value="1"/>
</dbReference>